<proteinExistence type="inferred from homology"/>
<accession>A0A7S4PZF2</accession>
<protein>
    <recommendedName>
        <fullName evidence="3">DUF938 domain-containing protein</fullName>
    </recommendedName>
</protein>
<gene>
    <name evidence="2" type="ORF">AMON00008_LOCUS7132</name>
</gene>
<sequence length="218" mass="23538">MADDHPVHHPSAMRNRGPILEALQELLPDGTAVGDALEIASGTGAHVEVFGAGLPAITWQPSEYLPGAAAGADRALAVIDAHGCERLPNVRPAVALDASLPWEQWPAVVQEREGRFVLVFISNVFHISPWAVTLGTVAGAGRALLKGGMLVTYGPYKLDGQCTTESNARFDASLRQRDPEWGYRDVAEVAEEAAKHGLKLLTRREMPANNFLLQFVKE</sequence>
<dbReference type="PANTHER" id="PTHR20974">
    <property type="entry name" value="UPF0585 PROTEIN CG18661"/>
    <property type="match status" value="1"/>
</dbReference>
<evidence type="ECO:0000256" key="1">
    <source>
        <dbReference type="ARBA" id="ARBA00008308"/>
    </source>
</evidence>
<comment type="similarity">
    <text evidence="1">Belongs to the UPF0585 family.</text>
</comment>
<name>A0A7S4PZF2_9DINO</name>
<reference evidence="2" key="1">
    <citation type="submission" date="2021-01" db="EMBL/GenBank/DDBJ databases">
        <authorList>
            <person name="Corre E."/>
            <person name="Pelletier E."/>
            <person name="Niang G."/>
            <person name="Scheremetjew M."/>
            <person name="Finn R."/>
            <person name="Kale V."/>
            <person name="Holt S."/>
            <person name="Cochrane G."/>
            <person name="Meng A."/>
            <person name="Brown T."/>
            <person name="Cohen L."/>
        </authorList>
    </citation>
    <scope>NUCLEOTIDE SEQUENCE</scope>
    <source>
        <strain evidence="2">CCMP3105</strain>
    </source>
</reference>
<dbReference type="SUPFAM" id="SSF53335">
    <property type="entry name" value="S-adenosyl-L-methionine-dependent methyltransferases"/>
    <property type="match status" value="1"/>
</dbReference>
<evidence type="ECO:0008006" key="3">
    <source>
        <dbReference type="Google" id="ProtNLM"/>
    </source>
</evidence>
<organism evidence="2">
    <name type="scientific">Alexandrium monilatum</name>
    <dbReference type="NCBI Taxonomy" id="311494"/>
    <lineage>
        <taxon>Eukaryota</taxon>
        <taxon>Sar</taxon>
        <taxon>Alveolata</taxon>
        <taxon>Dinophyceae</taxon>
        <taxon>Gonyaulacales</taxon>
        <taxon>Pyrocystaceae</taxon>
        <taxon>Alexandrium</taxon>
    </lineage>
</organism>
<dbReference type="InterPro" id="IPR029063">
    <property type="entry name" value="SAM-dependent_MTases_sf"/>
</dbReference>
<dbReference type="Gene3D" id="3.40.50.150">
    <property type="entry name" value="Vaccinia Virus protein VP39"/>
    <property type="match status" value="1"/>
</dbReference>
<dbReference type="InterPro" id="IPR010342">
    <property type="entry name" value="DUF938"/>
</dbReference>
<dbReference type="PANTHER" id="PTHR20974:SF0">
    <property type="entry name" value="UPF0585 PROTEIN CG18661"/>
    <property type="match status" value="1"/>
</dbReference>
<evidence type="ECO:0000313" key="2">
    <source>
        <dbReference type="EMBL" id="CAE4567513.1"/>
    </source>
</evidence>
<dbReference type="AlphaFoldDB" id="A0A7S4PZF2"/>
<dbReference type="Pfam" id="PF06080">
    <property type="entry name" value="DUF938"/>
    <property type="match status" value="1"/>
</dbReference>
<dbReference type="EMBL" id="HBNR01011072">
    <property type="protein sequence ID" value="CAE4567513.1"/>
    <property type="molecule type" value="Transcribed_RNA"/>
</dbReference>